<evidence type="ECO:0000256" key="1">
    <source>
        <dbReference type="SAM" id="Phobius"/>
    </source>
</evidence>
<keyword evidence="1" id="KW-0472">Membrane</keyword>
<keyword evidence="1" id="KW-0812">Transmembrane</keyword>
<dbReference type="EMBL" id="JBBNAF010000005">
    <property type="protein sequence ID" value="KAK9142382.1"/>
    <property type="molecule type" value="Genomic_DNA"/>
</dbReference>
<gene>
    <name evidence="2" type="ORF">Syun_011782</name>
</gene>
<accession>A0AAP0K0M1</accession>
<keyword evidence="1" id="KW-1133">Transmembrane helix</keyword>
<feature type="transmembrane region" description="Helical" evidence="1">
    <location>
        <begin position="116"/>
        <end position="137"/>
    </location>
</feature>
<dbReference type="AlphaFoldDB" id="A0AAP0K0M1"/>
<dbReference type="Proteomes" id="UP001420932">
    <property type="component" value="Unassembled WGS sequence"/>
</dbReference>
<keyword evidence="3" id="KW-1185">Reference proteome</keyword>
<name>A0AAP0K0M1_9MAGN</name>
<sequence>MLQPTRTVASSAVMGKRQRTVVQPTYLLAEEELTNGSDDFDEALIFFSGVRSRRKEKKRKERGEVEDPCLESQNLGVETPLKAMICKNDSIRLFESSIGRGDLCDCMVSKPVRNPILIPFLSLHILMKTISIVGLYFPTKRPMV</sequence>
<organism evidence="2 3">
    <name type="scientific">Stephania yunnanensis</name>
    <dbReference type="NCBI Taxonomy" id="152371"/>
    <lineage>
        <taxon>Eukaryota</taxon>
        <taxon>Viridiplantae</taxon>
        <taxon>Streptophyta</taxon>
        <taxon>Embryophyta</taxon>
        <taxon>Tracheophyta</taxon>
        <taxon>Spermatophyta</taxon>
        <taxon>Magnoliopsida</taxon>
        <taxon>Ranunculales</taxon>
        <taxon>Menispermaceae</taxon>
        <taxon>Menispermoideae</taxon>
        <taxon>Cissampelideae</taxon>
        <taxon>Stephania</taxon>
    </lineage>
</organism>
<proteinExistence type="predicted"/>
<evidence type="ECO:0000313" key="3">
    <source>
        <dbReference type="Proteomes" id="UP001420932"/>
    </source>
</evidence>
<comment type="caution">
    <text evidence="2">The sequence shown here is derived from an EMBL/GenBank/DDBJ whole genome shotgun (WGS) entry which is preliminary data.</text>
</comment>
<protein>
    <submittedName>
        <fullName evidence="2">Uncharacterized protein</fullName>
    </submittedName>
</protein>
<evidence type="ECO:0000313" key="2">
    <source>
        <dbReference type="EMBL" id="KAK9142382.1"/>
    </source>
</evidence>
<reference evidence="2 3" key="1">
    <citation type="submission" date="2024-01" db="EMBL/GenBank/DDBJ databases">
        <title>Genome assemblies of Stephania.</title>
        <authorList>
            <person name="Yang L."/>
        </authorList>
    </citation>
    <scope>NUCLEOTIDE SEQUENCE [LARGE SCALE GENOMIC DNA]</scope>
    <source>
        <strain evidence="2">YNDBR</strain>
        <tissue evidence="2">Leaf</tissue>
    </source>
</reference>